<comment type="caution">
    <text evidence="2">The sequence shown here is derived from an EMBL/GenBank/DDBJ whole genome shotgun (WGS) entry which is preliminary data.</text>
</comment>
<dbReference type="eggNOG" id="arCOG00009">
    <property type="taxonomic scope" value="Archaea"/>
</dbReference>
<name>U2YE11_9EURY</name>
<dbReference type="AlphaFoldDB" id="U2YE11"/>
<feature type="transmembrane region" description="Helical" evidence="1">
    <location>
        <begin position="44"/>
        <end position="63"/>
    </location>
</feature>
<organism evidence="2 3">
    <name type="scientific">Halarchaeum acidiphilum MH1-52-1</name>
    <dbReference type="NCBI Taxonomy" id="1261545"/>
    <lineage>
        <taxon>Archaea</taxon>
        <taxon>Methanobacteriati</taxon>
        <taxon>Methanobacteriota</taxon>
        <taxon>Stenosarchaea group</taxon>
        <taxon>Halobacteria</taxon>
        <taxon>Halobacteriales</taxon>
        <taxon>Halobacteriaceae</taxon>
    </lineage>
</organism>
<sequence length="81" mass="9281">MCYLAVRERDDGDINPIPPVLGVVGLGVFIPLLIGHLWMDERHVFWVVCAIAVVVLALELLYFEEGDTIHEDIEEFERYLP</sequence>
<protein>
    <submittedName>
        <fullName evidence="2">Uncharacterized protein</fullName>
    </submittedName>
</protein>
<keyword evidence="1" id="KW-0812">Transmembrane</keyword>
<evidence type="ECO:0000313" key="2">
    <source>
        <dbReference type="EMBL" id="GAD51956.1"/>
    </source>
</evidence>
<keyword evidence="3" id="KW-1185">Reference proteome</keyword>
<proteinExistence type="predicted"/>
<feature type="transmembrane region" description="Helical" evidence="1">
    <location>
        <begin position="20"/>
        <end position="38"/>
    </location>
</feature>
<dbReference type="EMBL" id="BATA01000011">
    <property type="protein sequence ID" value="GAD51956.1"/>
    <property type="molecule type" value="Genomic_DNA"/>
</dbReference>
<dbReference type="Proteomes" id="UP000016986">
    <property type="component" value="Unassembled WGS sequence"/>
</dbReference>
<keyword evidence="1" id="KW-0472">Membrane</keyword>
<reference evidence="2 3" key="1">
    <citation type="submission" date="2013-09" db="EMBL/GenBank/DDBJ databases">
        <title>Whole genome sequencing of Halarchaeum acidiphilum strain MH1-52-1.</title>
        <authorList>
            <person name="Shimane Y."/>
            <person name="Minegishi H."/>
            <person name="Nishi S."/>
            <person name="Echigo A."/>
            <person name="Shuto A."/>
            <person name="Konishi M."/>
            <person name="Ito T."/>
            <person name="Ohkuma M."/>
            <person name="Ohta Y."/>
            <person name="Nagano Y."/>
            <person name="Tsubouchi T."/>
            <person name="Mori K."/>
            <person name="Usui K."/>
            <person name="Kamekura M."/>
            <person name="Usami R."/>
            <person name="Takaki Y."/>
            <person name="Hatada Y."/>
        </authorList>
    </citation>
    <scope>NUCLEOTIDE SEQUENCE [LARGE SCALE GENOMIC DNA]</scope>
    <source>
        <strain evidence="2 3">JCM 16109</strain>
    </source>
</reference>
<keyword evidence="1" id="KW-1133">Transmembrane helix</keyword>
<accession>U2YE11</accession>
<gene>
    <name evidence="2" type="ORF">MBEHAL_0716</name>
</gene>
<evidence type="ECO:0000256" key="1">
    <source>
        <dbReference type="SAM" id="Phobius"/>
    </source>
</evidence>
<evidence type="ECO:0000313" key="3">
    <source>
        <dbReference type="Proteomes" id="UP000016986"/>
    </source>
</evidence>